<dbReference type="EMBL" id="CP000926">
    <property type="protein sequence ID" value="ABY98751.1"/>
    <property type="molecule type" value="Genomic_DNA"/>
</dbReference>
<evidence type="ECO:0000313" key="1">
    <source>
        <dbReference type="EMBL" id="ABY98751.1"/>
    </source>
</evidence>
<organism evidence="1 2">
    <name type="scientific">Pseudomonas putida (strain GB-1)</name>
    <dbReference type="NCBI Taxonomy" id="76869"/>
    <lineage>
        <taxon>Bacteria</taxon>
        <taxon>Pseudomonadati</taxon>
        <taxon>Pseudomonadota</taxon>
        <taxon>Gammaproteobacteria</taxon>
        <taxon>Pseudomonadales</taxon>
        <taxon>Pseudomonadaceae</taxon>
        <taxon>Pseudomonas</taxon>
    </lineage>
</organism>
<protein>
    <recommendedName>
        <fullName evidence="3">DUF4123 domain-containing protein</fullName>
    </recommendedName>
</protein>
<gene>
    <name evidence="1" type="ordered locus">PputGB1_2857</name>
</gene>
<dbReference type="HOGENOM" id="CLU_905756_0_0_6"/>
<reference evidence="1 2" key="1">
    <citation type="submission" date="2008-01" db="EMBL/GenBank/DDBJ databases">
        <title>Complete sequence of Pseudomonas putida GB-1.</title>
        <authorList>
            <consortium name="US DOE Joint Genome Institute"/>
            <person name="Copeland A."/>
            <person name="Lucas S."/>
            <person name="Lapidus A."/>
            <person name="Barry K."/>
            <person name="Glavina del Rio T."/>
            <person name="Dalin E."/>
            <person name="Tice H."/>
            <person name="Pitluck S."/>
            <person name="Bruce D."/>
            <person name="Goodwin L."/>
            <person name="Chertkov O."/>
            <person name="Brettin T."/>
            <person name="Detter J.C."/>
            <person name="Han C."/>
            <person name="Kuske C.R."/>
            <person name="Schmutz J."/>
            <person name="Larimer F."/>
            <person name="Land M."/>
            <person name="Hauser L."/>
            <person name="Kyrpides N."/>
            <person name="Kim E."/>
            <person name="McCarthy J.K."/>
            <person name="Richardson P."/>
        </authorList>
    </citation>
    <scope>NUCLEOTIDE SEQUENCE [LARGE SCALE GENOMIC DNA]</scope>
    <source>
        <strain evidence="1 2">GB-1</strain>
    </source>
</reference>
<dbReference type="KEGG" id="ppg:PputGB1_2857"/>
<name>B0KU88_PSEPG</name>
<evidence type="ECO:0008006" key="3">
    <source>
        <dbReference type="Google" id="ProtNLM"/>
    </source>
</evidence>
<dbReference type="Proteomes" id="UP000002157">
    <property type="component" value="Chromosome"/>
</dbReference>
<proteinExistence type="predicted"/>
<evidence type="ECO:0000313" key="2">
    <source>
        <dbReference type="Proteomes" id="UP000002157"/>
    </source>
</evidence>
<accession>B0KU88</accession>
<sequence length="308" mass="34253">MINSEHLASSIEGHHAAHLHCHVLIDPLAIAGKSDHALLAQLREALGEPALTQVHRADLAHAPHLHPVLACLAAPGAMPSRQLLELTARAARRGLHQRRRYLSGWLFSEATSATVAAHITAMCRIPNAERAFGFYPVYEPVRLELLAATFERVEQGPWWPISNWLFLSSGGGLLSLKGQSGQRHPLPDSARRNQEDVRLIERVLDIWRVLRAGSHDASQCQIPPFAAVRVSNHIDDARRLGLSTQEDIMVFALHHLCIHPRLNSVAALHSMVDAAVSDHRPLSPMLARYSDDQWCRLIEALPNTERRL</sequence>
<dbReference type="AlphaFoldDB" id="B0KU88"/>